<dbReference type="FunFam" id="1.20.920.20:FF:000001">
    <property type="entry name" value="dynein heavy chain 2, axonemal"/>
    <property type="match status" value="1"/>
</dbReference>
<dbReference type="FunFam" id="3.20.180.20:FF:000001">
    <property type="entry name" value="Dynein axonemal heavy chain 5"/>
    <property type="match status" value="1"/>
</dbReference>
<comment type="function">
    <text evidence="19">Force generating protein of eukaryotic cilia and flagella. Produces force towards the minus ends of microtubules. Dynein has ATPase activity; the force-producing power stroke is thought to occur on release of ADP. Required for assembly of the I1 inner arm complex and its targeting to the appropriate axoneme location. Also required for phototaxis.</text>
</comment>
<dbReference type="FunFam" id="1.20.58.1120:FF:000008">
    <property type="entry name" value="Dynein heavy chain 10, axonemal"/>
    <property type="match status" value="1"/>
</dbReference>
<dbReference type="Gene3D" id="1.20.920.20">
    <property type="match status" value="1"/>
</dbReference>
<dbReference type="Pfam" id="PF18198">
    <property type="entry name" value="AAA_lid_11"/>
    <property type="match status" value="1"/>
</dbReference>
<dbReference type="Pfam" id="PF12781">
    <property type="entry name" value="AAA_9"/>
    <property type="match status" value="1"/>
</dbReference>
<dbReference type="FunFam" id="1.10.8.720:FF:000005">
    <property type="entry name" value="Dynein axonemal heavy chain 10"/>
    <property type="match status" value="1"/>
</dbReference>
<organism evidence="24 25">
    <name type="scientific">Rozella allomycis (strain CSF55)</name>
    <dbReference type="NCBI Taxonomy" id="988480"/>
    <lineage>
        <taxon>Eukaryota</taxon>
        <taxon>Fungi</taxon>
        <taxon>Fungi incertae sedis</taxon>
        <taxon>Cryptomycota</taxon>
        <taxon>Cryptomycota incertae sedis</taxon>
        <taxon>Rozella</taxon>
    </lineage>
</organism>
<dbReference type="FunFam" id="1.20.920.30:FF:000007">
    <property type="entry name" value="Dynein axonemal heavy chain 10"/>
    <property type="match status" value="1"/>
</dbReference>
<dbReference type="SUPFAM" id="SSF52540">
    <property type="entry name" value="P-loop containing nucleoside triphosphate hydrolases"/>
    <property type="match status" value="4"/>
</dbReference>
<protein>
    <recommendedName>
        <fullName evidence="5">Dynein heavy chain, cytoplasmic</fullName>
    </recommendedName>
    <alternativeName>
        <fullName evidence="18">Dynein heavy chain, cytosolic</fullName>
    </alternativeName>
    <alternativeName>
        <fullName evidence="21">Dynein-1, subspecies f</fullName>
    </alternativeName>
</protein>
<name>A0A075AYU1_ROZAC</name>
<dbReference type="InterPro" id="IPR042228">
    <property type="entry name" value="Dynein_linker_3"/>
</dbReference>
<evidence type="ECO:0000256" key="2">
    <source>
        <dbReference type="ARBA" id="ARBA00004430"/>
    </source>
</evidence>
<evidence type="ECO:0000256" key="14">
    <source>
        <dbReference type="ARBA" id="ARBA00023069"/>
    </source>
</evidence>
<keyword evidence="6" id="KW-0963">Cytoplasm</keyword>
<comment type="similarity">
    <text evidence="3">Belongs to the dynein heavy chain family.</text>
</comment>
<proteinExistence type="inferred from homology"/>
<comment type="subcellular location">
    <subcellularLocation>
        <location evidence="1">Cell projection</location>
        <location evidence="1">Cilium</location>
        <location evidence="1">Flagellum</location>
    </subcellularLocation>
    <subcellularLocation>
        <location evidence="2">Cytoplasm</location>
        <location evidence="2">Cytoskeleton</location>
        <location evidence="2">Cilium axoneme</location>
    </subcellularLocation>
</comment>
<keyword evidence="11 24" id="KW-0282">Flagellum</keyword>
<feature type="coiled-coil region" evidence="22">
    <location>
        <begin position="3627"/>
        <end position="3654"/>
    </location>
</feature>
<dbReference type="InterPro" id="IPR041228">
    <property type="entry name" value="Dynein_C"/>
</dbReference>
<reference evidence="24 25" key="1">
    <citation type="journal article" date="2013" name="Curr. Biol.">
        <title>Shared signatures of parasitism and phylogenomics unite Cryptomycota and microsporidia.</title>
        <authorList>
            <person name="James T.Y."/>
            <person name="Pelin A."/>
            <person name="Bonen L."/>
            <person name="Ahrendt S."/>
            <person name="Sain D."/>
            <person name="Corradi N."/>
            <person name="Stajich J.E."/>
        </authorList>
    </citation>
    <scope>NUCLEOTIDE SEQUENCE [LARGE SCALE GENOMIC DNA]</scope>
    <source>
        <strain evidence="24 25">CSF55</strain>
    </source>
</reference>
<feature type="domain" description="AAA+ ATPase" evidence="23">
    <location>
        <begin position="2505"/>
        <end position="2653"/>
    </location>
</feature>
<dbReference type="InterPro" id="IPR043160">
    <property type="entry name" value="Dynein_C_barrel"/>
</dbReference>
<dbReference type="GO" id="GO:0036159">
    <property type="term" value="P:inner dynein arm assembly"/>
    <property type="evidence" value="ECO:0007669"/>
    <property type="project" value="UniProtKB-ARBA"/>
</dbReference>
<dbReference type="Pfam" id="PF12780">
    <property type="entry name" value="AAA_8"/>
    <property type="match status" value="1"/>
</dbReference>
<dbReference type="Gene3D" id="1.20.1270.280">
    <property type="match status" value="1"/>
</dbReference>
<dbReference type="Gene3D" id="1.10.8.1220">
    <property type="match status" value="1"/>
</dbReference>
<dbReference type="GO" id="GO:0051959">
    <property type="term" value="F:dynein light intermediate chain binding"/>
    <property type="evidence" value="ECO:0007669"/>
    <property type="project" value="InterPro"/>
</dbReference>
<dbReference type="FunFam" id="3.40.50.300:FF:000153">
    <property type="entry name" value="Dynein axonemal heavy chain 1"/>
    <property type="match status" value="1"/>
</dbReference>
<evidence type="ECO:0000256" key="6">
    <source>
        <dbReference type="ARBA" id="ARBA00022490"/>
    </source>
</evidence>
<evidence type="ECO:0000256" key="4">
    <source>
        <dbReference type="ARBA" id="ARBA00011655"/>
    </source>
</evidence>
<evidence type="ECO:0000256" key="20">
    <source>
        <dbReference type="ARBA" id="ARBA00063032"/>
    </source>
</evidence>
<dbReference type="Pfam" id="PF12777">
    <property type="entry name" value="MT"/>
    <property type="match status" value="1"/>
</dbReference>
<evidence type="ECO:0000313" key="25">
    <source>
        <dbReference type="Proteomes" id="UP000030755"/>
    </source>
</evidence>
<dbReference type="Pfam" id="PF08393">
    <property type="entry name" value="DHC_N2"/>
    <property type="match status" value="1"/>
</dbReference>
<sequence>MADIERPITTEPPPDAGILKHETPGNANEALSGVPPSADMRHHWIKEKLRVSPLFYAEDKEKCFALFDEMLKEKNFESSWLLYDFLEGRNNVNAVLFYIDSGKLRVCAKKFPKIISECLSMYFVRIARDGVPIPVPANMEDANNILPGEFDIGSMNGQLLVTLEQMINEVYLPMLNNIGTGEHDNFRNEVRLTLNKFATQIGHTVQQVAGDVRIRIPNIDISHQDAILKDNAKLEELDKVADEWVKIIASILDKETKKVPQGHGPIAEIDYWRERNGNLSTLYEQLSLPVAKSIIHIVQQAETVHHGPLTTQLAELQKLYTEARDNTKFLGTLERHFKSIITGSLQGVQDSLPSLMNAIKMVWILSRHYNRDERMVPLMVRIAWEISNKVMGIVNVREILREPTKKAKKTISDAKNLLEAWSRTYFEVRDKIEQSGRDQRWEFDRRKLFEQTNYMTQRCADLFEVVEVMEQFYSIFGPELKAVTGDPQQIDEVIKRIEGLIIPIESITFDLFNKKHQPQWDIVMTKFREQILQIEDMAKQFIDASFKKLRSAEGAFDLLLNIKNIKSRESINKQLLQKFNDILEQYSKEIDIINEIFVKSKDDPPVNKNEPKIAGSISWSRSLFQRIKKTILRFQSMKEMLDSDMGKQVTAKYLTVAKSMKEYEDQLYRQWCDHVESNSLGYLKAFILAKEAVDGSKEEIFVVNYKPELKDIVREAKYLDRMNFTIPSSALNIALQEEKYHSYVEQLSMMLKSYNEQLNMLDSAEKKLLVEQIQGLKRVLKPGLTRLNWNSLGITDFLQRANQEISKFAALVNQVHKNATNIAHAVDSIAKATLLKEPSLKDEELMDAQEFFESMNKSKNVIVDGLVQKYTSITPLMIKMESMVANTNTGRSPQLRNYYAHWEKKIFVALNQMVITSLYQLASMFSLTLMKKAGSVVVKKKLKMRHEPLFKVSASLSAPEIVLSPNMIDIQKMTIKFVRSVVEATKKFVRWQNGTCILTPPQKIVDEEEPFIFSYYSDVVANANIVAIMVQINQALTRTFNGLVKYLDSWRRYRPLWKVDKTITLEKFAQKKPSFISYDEKLVFYFKLAKDVETQITFKKIDFIKVISSPLQSAIYNEAQSWIASIGKLLNDSVLQDLNAMEDKYAKFHEELSKTPETLEQLTFILSVISQVREIGEEMEIKYRDIIESYRTLIIYDIKVEEDQVERANGLVEGWNEVTEKAKGLDRSLIPIKKKFTEATIRQVNELKMEIKTFLDDFIKHGPRMQDKDLDLGTTQLSTAKEMIVKFQQRRENLVSAEKLFNLDVSTFSDLYDLENEMILLSGIYELYNDVKKAVMGWSKSLWSLIDISSMNKTIETFVLRLKKLPKEIKQMGPFNIVAANINSFKDSIPLYSDLKNEALRERHWKKLMEITGKQFDMNPETFTLEKLFSMNLHEHSESIGEIVGAANKELSIENGLKEVEVTWKNIKFTLVKYTKGNDDRGFILGAIDEIITLLDDNAMNLQSMSASKFAIPFLPIVQKWEKILSHIGEVTDVWMVVQRKWMYLESIFIGSGDIRQQLPEEALKFDKIDKSFKKIMSDTAKNNNVLDACNSDNRLQVLQELSEQLESCQKSLSDYLESKRNAFPRFFFISDDELLSILGSHDPKSIQEHIIKMFDNVLKLQFGTGRNEKNVVGMQSTEGEVLEFVQPVPAVGRVEEWMTSVQNEMKRTNRLIHKEAIYYYVTMDRKDWLYKYQGMVGLAGSQVWWTFGVEDSFDKIKSGDKLAMKKYSKLLQSQLEDLVVQVRSDLNSNDRRKINTQIIVDVHARDIIDKFVRDSVIDSQDFQWSSQLRFYWDKNIDDILVKQCNGVFDYGHEYMGLNGRLVITPLTDRCYLTLTLAISLKLGGSPAGPAGTGKTETVKDLAKAMGCLCIVTNCGEGLDFKAMGKIFSGLCQTGAWGCFDEFNRIELAVLSVIQAQVKTIQNALSLGLKRFQFEGNEIALDKKVTLHITMNPGYAGRTELPDNLKALFRPVVMVVPDLELICEIMLFSEGFTMAKLLAKKMVVLYKLAKGQLSRQHHYDFGLRALKSVLVMAGQLKRSSPDLNEDVVLMRALRDMNLPKFIFDDVPLFLGLISDLFPGLDCPRVRYPSFNDAVEECLREGDYIIVPEQVDKVIQLYETMMTRHTTMVVGPTQGGKSVVIETLAKAQSKLGLATKLYTLNAKAVSVHELYGILDPNTRDWTDGLLSNIFRECNKPTDKKERKYILFDGDVDAVWVENMNSVMDDNKILTLPNGERIRLQKHVSLLFEVGDLQYASPATISRCGMVYMDPKNLGYKPYFQKWINQRGNKTEGEILSKYFVKYVPMAIEFITEGVFEGFVGKPPKTIVNVSTCNYIFQLCNLLESVLNVNVNFTPEMIEAVFIECIVWSIGGVLIEQDRERFDNVIKKLSEMTLITTLAQPITVGELPGGDRTIYDYHFDVNECKWQSWNTYVPEYKHDRSLKWHEILVPTMDVMRHCWLLEKTVSNKKPALFIGGVGCCKTVTVQHYLRNLSDEKNILLNMNFSSRTSSMDVQVNLEANVEKRTKDTYGPTAGKRLIVFVDDLNMPQKDIYGTQQPIALLKLLIEKGGLYDRGKELNWKYLKDVQFLAAMGPPGGGRSQVDSRFMSLFNIFNISFPKDLSLQKIFTSILNGHFGVFKQEIFSNVNNLVSATLKLYSIVQNKLPPTPSKFHYLFNMRDISRVFQGLCNSTPDHFDSNERIIRLWRNESLRIFHDRLISDQDKKLVSDQINKIILELFESEFDYATKDPILFGDFRHAIQEENARLYEDLLDFTAVKFIIQEIIEEYNIKNKPMNLVLFDDALEHLIRIHRIIRMNRGHGLLVGVAGSGKQSLTKLASFTAGYSIYEITLSRGYGEVEFKENLKEVYKMIGLDNKKLVFMLTDAQIIQEGFLESINNILTSGYVPALFADDEKDGIISGIRDEAAKFNIQSKEKIWNYFINKCAENLHIVLCMSPNGDLLRTRCRNFPGLVNNTVINWFPPWPQQALFSVAEAFLSVLTDEMIPKEYKKEIVGHMVFVHQSAGTAGQDFYIKYKRSCFMTPKNYLDYINNFFKLLKEKRQENLQLCTRLESGLDKLEESSRQLDDLNEKLAEQNIAVRNKTEACNKLLEIITTNTAVAEEKKELATRKEGELNAQNLQIAKDKEEAEVALAEALPALEEAKLALQNLSSSEITEIRSFAKPPKEVQKVCECICILKNIKDVSWKSAKGMMAAGDFKTSLMTMDVDSISTEQIKNVKNVLRETEITLERMKEISVAGAGLLKFVLAVVGYCNVAKLIAPKRQAVATLEKNLAESLQEYNDITRELQKLNNELKQLQDQFQKAKSEQVELKEMAALMERRLAAADKLISGLESERIRWSKDLDYLKSQKIELVGNCLLLAAFMSYTGAFNWEFRTELVYNKWFNDLKNRNIPLSNDFKIEKFQTTDVEISRWASESLPQDELSIQNGILTTKASRFPICIDPQQQALHWIKKREMNNNLKVSSFNDHDFLKQLELAITYGLPFLFEDVDEYIDPVIDNVLEKNIKVQGSRKFIVLGDKEVDYDPNFRLYLTTKLSNPSFSPKLFGSAMIINYSVTLKGLQDQLLNVVVGHERKELEEQREKLVLEMSKNKSLLEELENTLLRELASSTGLMLDNIELIKTLEETKSKANEIAQKLILANQTSLEVEASRDAYRPVAKCGAILFFVLSELPAINPMYEYSLNAFLEVFHMSLAKSRPDPVLAKRLNKIIETLKINVYNYVCTGLFEKHKLMFSFQMTVKLLDGDGLIDSNELDFFYKGNVSIENPKDKPFNWITAQGWKDLNRLSSLNDTFKFIIDSISNNEAKWKQWAESELTEVEQIPFDKELTEFQKLCLLRCFRVDRVFNAMTRFVINTLGEKYVTPPVINYQNIWDQTTPFIPVVFILSPGADPAADLTKLAEAVGFAGNRLKFVSLGQGQAPVAMQLLETAILRGQWIMLQNCHLLLNWLKSLEKYLDKIDKPHKDFRLWLTTEPISSFPIGILQRSLKVVTEPPNGLKLNLRSNYYRLTNDMLSESAHSYYRPLVFVVAFFHAVVQERSKYGKIGWNVKYDFNESDFRVSLNILKTYLNQMITNNESKVPWESIKYLIGETIYGGRVTDDYDRRVLMTYLGEYLGDFLFDSFQPFHFYSNSLVDYSIPKATSRDAFLEYIESLPLNNSPEVFGLHSNAEIGYLSNSVKEMWQFLISLQPRTNSSALGTSREDYINSIALDIQSRLPPLFDIARLYKTFGTPSPTQIVLLQELERFNTLVDTMQSSLKELARALKGEIGMSQSLDDLANSLYNGQLPFMWRQLAPETLKNLGDWMVHFEKRYQQYNSWAKSGEPMVMWLSGLHIPEAYLTALVQTTCRKNGWPLDRSTLYTQVTTYKDIDQVPERPNFGCYARGLFLEGATWDAEKNCLAKMVPGGPMSCELPILRIIPIESHKLKLMNTLKTPVYTTSQRRNAMGVGLVFEADIATSEHSSHWVLQGVCLVLNQTE</sequence>
<feature type="coiled-coil region" evidence="22">
    <location>
        <begin position="3106"/>
        <end position="3140"/>
    </location>
</feature>
<dbReference type="GO" id="GO:0005524">
    <property type="term" value="F:ATP binding"/>
    <property type="evidence" value="ECO:0007669"/>
    <property type="project" value="UniProtKB-KW"/>
</dbReference>
<dbReference type="Gene3D" id="6.10.140.1060">
    <property type="match status" value="1"/>
</dbReference>
<dbReference type="FunFam" id="1.20.140.100:FF:000001">
    <property type="entry name" value="dynein heavy chain 17, axonemal"/>
    <property type="match status" value="1"/>
</dbReference>
<dbReference type="InterPro" id="IPR035699">
    <property type="entry name" value="AAA_6"/>
</dbReference>
<feature type="coiled-coil region" evidence="22">
    <location>
        <begin position="3320"/>
        <end position="3389"/>
    </location>
</feature>
<dbReference type="Pfam" id="PF03028">
    <property type="entry name" value="Dynein_heavy"/>
    <property type="match status" value="1"/>
</dbReference>
<keyword evidence="14" id="KW-0969">Cilium</keyword>
<dbReference type="SMART" id="SM00382">
    <property type="entry name" value="AAA"/>
    <property type="match status" value="2"/>
</dbReference>
<dbReference type="InterPro" id="IPR041466">
    <property type="entry name" value="Dynein_AAA5_ext"/>
</dbReference>
<evidence type="ECO:0000259" key="23">
    <source>
        <dbReference type="SMART" id="SM00382"/>
    </source>
</evidence>
<dbReference type="PANTHER" id="PTHR22878:SF63">
    <property type="entry name" value="DYNEIN AXONEMAL HEAVY CHAIN 10"/>
    <property type="match status" value="1"/>
</dbReference>
<dbReference type="InterPro" id="IPR013602">
    <property type="entry name" value="Dynein_heavy_linker"/>
</dbReference>
<feature type="domain" description="AAA+ ATPase" evidence="23">
    <location>
        <begin position="1883"/>
        <end position="2019"/>
    </location>
</feature>
<dbReference type="HOGENOM" id="CLU_000038_9_1_1"/>
<dbReference type="FunFam" id="3.40.50.300:FF:000044">
    <property type="entry name" value="Dynein heavy chain 5, axonemal"/>
    <property type="match status" value="1"/>
</dbReference>
<dbReference type="FunFam" id="3.40.50.300:FF:001855">
    <property type="entry name" value="Dynein axonemal heavy chain 10"/>
    <property type="match status" value="1"/>
</dbReference>
<evidence type="ECO:0000256" key="9">
    <source>
        <dbReference type="ARBA" id="ARBA00022741"/>
    </source>
</evidence>
<evidence type="ECO:0000256" key="13">
    <source>
        <dbReference type="ARBA" id="ARBA00023054"/>
    </source>
</evidence>
<dbReference type="STRING" id="988480.A0A075AYU1"/>
<keyword evidence="17" id="KW-0966">Cell projection</keyword>
<dbReference type="Pfam" id="PF17857">
    <property type="entry name" value="AAA_lid_1"/>
    <property type="match status" value="1"/>
</dbReference>
<dbReference type="Gene3D" id="1.10.8.710">
    <property type="match status" value="1"/>
</dbReference>
<gene>
    <name evidence="24" type="ORF">O9G_000485</name>
</gene>
<dbReference type="Gene3D" id="1.10.472.130">
    <property type="match status" value="1"/>
</dbReference>
<dbReference type="FunFam" id="1.10.8.710:FF:000002">
    <property type="entry name" value="dynein heavy chain 17, axonemal"/>
    <property type="match status" value="1"/>
</dbReference>
<dbReference type="InterPro" id="IPR003593">
    <property type="entry name" value="AAA+_ATPase"/>
</dbReference>
<dbReference type="InterPro" id="IPR024743">
    <property type="entry name" value="Dynein_HC_stalk"/>
</dbReference>
<evidence type="ECO:0000256" key="21">
    <source>
        <dbReference type="ARBA" id="ARBA00077719"/>
    </source>
</evidence>
<evidence type="ECO:0000256" key="5">
    <source>
        <dbReference type="ARBA" id="ARBA00022197"/>
    </source>
</evidence>
<feature type="coiled-coil region" evidence="22">
    <location>
        <begin position="3164"/>
        <end position="3191"/>
    </location>
</feature>
<evidence type="ECO:0000256" key="16">
    <source>
        <dbReference type="ARBA" id="ARBA00023212"/>
    </source>
</evidence>
<dbReference type="Gene3D" id="3.40.50.300">
    <property type="entry name" value="P-loop containing nucleotide triphosphate hydrolases"/>
    <property type="match status" value="5"/>
</dbReference>
<keyword evidence="7" id="KW-0493">Microtubule</keyword>
<dbReference type="FunFam" id="3.10.490.20:FF:000006">
    <property type="entry name" value="Dynein axonemal heavy chain 10"/>
    <property type="match status" value="1"/>
</dbReference>
<evidence type="ECO:0000256" key="1">
    <source>
        <dbReference type="ARBA" id="ARBA00004230"/>
    </source>
</evidence>
<dbReference type="FunFam" id="1.10.8.1220:FF:000001">
    <property type="entry name" value="Dynein axonemal heavy chain 5"/>
    <property type="match status" value="1"/>
</dbReference>
<keyword evidence="16" id="KW-0206">Cytoskeleton</keyword>
<keyword evidence="13 22" id="KW-0175">Coiled coil</keyword>
<dbReference type="InterPro" id="IPR024317">
    <property type="entry name" value="Dynein_heavy_chain_D4_dom"/>
</dbReference>
<dbReference type="Gene3D" id="1.20.920.30">
    <property type="match status" value="1"/>
</dbReference>
<keyword evidence="25" id="KW-1185">Reference proteome</keyword>
<evidence type="ECO:0000256" key="18">
    <source>
        <dbReference type="ARBA" id="ARBA00033439"/>
    </source>
</evidence>
<dbReference type="FunFam" id="1.20.1270.280:FF:000005">
    <property type="entry name" value="Dynein axonemal heavy chain 10"/>
    <property type="match status" value="1"/>
</dbReference>
<dbReference type="Pfam" id="PF08385">
    <property type="entry name" value="DHC_N1"/>
    <property type="match status" value="1"/>
</dbReference>
<dbReference type="InterPro" id="IPR027417">
    <property type="entry name" value="P-loop_NTPase"/>
</dbReference>
<dbReference type="InterPro" id="IPR026983">
    <property type="entry name" value="DHC"/>
</dbReference>
<dbReference type="Gene3D" id="1.20.140.100">
    <property type="entry name" value="Dynein heavy chain, N-terminal domain 2"/>
    <property type="match status" value="1"/>
</dbReference>
<evidence type="ECO:0000256" key="17">
    <source>
        <dbReference type="ARBA" id="ARBA00023273"/>
    </source>
</evidence>
<keyword evidence="8" id="KW-0677">Repeat</keyword>
<keyword evidence="10" id="KW-0067">ATP-binding</keyword>
<dbReference type="GO" id="GO:0008017">
    <property type="term" value="F:microtubule binding"/>
    <property type="evidence" value="ECO:0007669"/>
    <property type="project" value="UniProtKB-ARBA"/>
</dbReference>
<evidence type="ECO:0000256" key="12">
    <source>
        <dbReference type="ARBA" id="ARBA00023017"/>
    </source>
</evidence>
<dbReference type="Proteomes" id="UP000030755">
    <property type="component" value="Unassembled WGS sequence"/>
</dbReference>
<dbReference type="FunFam" id="3.40.50.300:FF:002141">
    <property type="entry name" value="Dynein heavy chain"/>
    <property type="match status" value="1"/>
</dbReference>
<dbReference type="GO" id="GO:0031514">
    <property type="term" value="C:motile cilium"/>
    <property type="evidence" value="ECO:0007669"/>
    <property type="project" value="UniProtKB-SubCell"/>
</dbReference>
<evidence type="ECO:0000256" key="15">
    <source>
        <dbReference type="ARBA" id="ARBA00023175"/>
    </source>
</evidence>
<evidence type="ECO:0000256" key="8">
    <source>
        <dbReference type="ARBA" id="ARBA00022737"/>
    </source>
</evidence>
<dbReference type="GO" id="GO:0005874">
    <property type="term" value="C:microtubule"/>
    <property type="evidence" value="ECO:0007669"/>
    <property type="project" value="UniProtKB-KW"/>
</dbReference>
<dbReference type="GO" id="GO:0036156">
    <property type="term" value="C:inner dynein arm"/>
    <property type="evidence" value="ECO:0007669"/>
    <property type="project" value="UniProtKB-ARBA"/>
</dbReference>
<comment type="subunit">
    <text evidence="4">Consists of at least two heavy chains and a number of intermediate and light chains.</text>
</comment>
<keyword evidence="9" id="KW-0547">Nucleotide-binding</keyword>
<evidence type="ECO:0000256" key="10">
    <source>
        <dbReference type="ARBA" id="ARBA00022840"/>
    </source>
</evidence>
<evidence type="ECO:0000256" key="19">
    <source>
        <dbReference type="ARBA" id="ARBA00054075"/>
    </source>
</evidence>
<dbReference type="Pfam" id="PF17852">
    <property type="entry name" value="Dynein_AAA_lid"/>
    <property type="match status" value="1"/>
</dbReference>
<dbReference type="InterPro" id="IPR041589">
    <property type="entry name" value="DNAH3_AAA_lid_1"/>
</dbReference>
<accession>A0A075AYU1</accession>
<dbReference type="Gene3D" id="1.20.58.1120">
    <property type="match status" value="1"/>
</dbReference>
<dbReference type="Pfam" id="PF12774">
    <property type="entry name" value="AAA_6"/>
    <property type="match status" value="1"/>
</dbReference>
<dbReference type="InterPro" id="IPR013594">
    <property type="entry name" value="Dynein_heavy_tail"/>
</dbReference>
<dbReference type="OrthoDB" id="447173at2759"/>
<dbReference type="GO" id="GO:0008569">
    <property type="term" value="F:minus-end-directed microtubule motor activity"/>
    <property type="evidence" value="ECO:0007669"/>
    <property type="project" value="InterPro"/>
</dbReference>
<keyword evidence="12" id="KW-0243">Dynein</keyword>
<dbReference type="InterPro" id="IPR041658">
    <property type="entry name" value="AAA_lid_11"/>
</dbReference>
<dbReference type="InterPro" id="IPR042222">
    <property type="entry name" value="Dynein_2_N"/>
</dbReference>
<evidence type="ECO:0000256" key="22">
    <source>
        <dbReference type="SAM" id="Coils"/>
    </source>
</evidence>
<dbReference type="Gene3D" id="1.10.287.2620">
    <property type="match status" value="1"/>
</dbReference>
<dbReference type="EMBL" id="KE561047">
    <property type="protein sequence ID" value="EPZ33709.1"/>
    <property type="molecule type" value="Genomic_DNA"/>
</dbReference>
<evidence type="ECO:0000256" key="11">
    <source>
        <dbReference type="ARBA" id="ARBA00022846"/>
    </source>
</evidence>
<evidence type="ECO:0000313" key="24">
    <source>
        <dbReference type="EMBL" id="EPZ33709.1"/>
    </source>
</evidence>
<dbReference type="InterPro" id="IPR042219">
    <property type="entry name" value="AAA_lid_11_sf"/>
</dbReference>
<evidence type="ECO:0000256" key="3">
    <source>
        <dbReference type="ARBA" id="ARBA00008887"/>
    </source>
</evidence>
<dbReference type="PANTHER" id="PTHR22878">
    <property type="entry name" value="DYNEIN HEAVY CHAIN 6, AXONEMAL-LIKE-RELATED"/>
    <property type="match status" value="1"/>
</dbReference>
<evidence type="ECO:0000256" key="7">
    <source>
        <dbReference type="ARBA" id="ARBA00022701"/>
    </source>
</evidence>
<dbReference type="Pfam" id="PF18199">
    <property type="entry name" value="Dynein_C"/>
    <property type="match status" value="1"/>
</dbReference>
<dbReference type="OMA" id="VGEAMYG"/>
<dbReference type="InterPro" id="IPR043157">
    <property type="entry name" value="Dynein_AAA1S"/>
</dbReference>
<dbReference type="FunFam" id="1.10.287.2620:FF:000002">
    <property type="entry name" value="Dynein heavy chain 2, axonemal"/>
    <property type="match status" value="1"/>
</dbReference>
<dbReference type="Pfam" id="PF12775">
    <property type="entry name" value="AAA_7"/>
    <property type="match status" value="1"/>
</dbReference>
<dbReference type="Gene3D" id="3.10.490.20">
    <property type="match status" value="1"/>
</dbReference>
<comment type="subunit">
    <text evidence="20">The I1 inner arm complex (also known as the f dynein complex) is a two-headed isoform composed of two heavy chains (1-alpha and 1-beta), three intermediate chains and three light chains. I1 occupies a specific position proximal to the first radial spoke and repeats every 96 nm along the length of the axoneme.</text>
</comment>
<dbReference type="InterPro" id="IPR004273">
    <property type="entry name" value="Dynein_heavy_D6_P-loop"/>
</dbReference>
<dbReference type="GO" id="GO:0045505">
    <property type="term" value="F:dynein intermediate chain binding"/>
    <property type="evidence" value="ECO:0007669"/>
    <property type="project" value="InterPro"/>
</dbReference>
<keyword evidence="15" id="KW-0505">Motor protein</keyword>
<dbReference type="Gene3D" id="1.10.8.720">
    <property type="entry name" value="Region D6 of dynein motor"/>
    <property type="match status" value="1"/>
</dbReference>
<dbReference type="GO" id="GO:0060294">
    <property type="term" value="P:cilium movement involved in cell motility"/>
    <property type="evidence" value="ECO:0007669"/>
    <property type="project" value="UniProtKB-ARBA"/>
</dbReference>
<dbReference type="Gene3D" id="3.20.180.20">
    <property type="entry name" value="Dynein heavy chain, N-terminal domain 2"/>
    <property type="match status" value="1"/>
</dbReference>
<dbReference type="FunFam" id="3.40.50.300:FF:000049">
    <property type="entry name" value="Dynein, axonemal, heavy chain 5"/>
    <property type="match status" value="1"/>
</dbReference>
<dbReference type="InterPro" id="IPR035706">
    <property type="entry name" value="AAA_9"/>
</dbReference>